<dbReference type="KEGG" id="mech:Q9L42_018850"/>
<dbReference type="AlphaFoldDB" id="A0AAU7NTR9"/>
<proteinExistence type="predicted"/>
<accession>A0AAU7NTR9</accession>
<evidence type="ECO:0000313" key="2">
    <source>
        <dbReference type="Proteomes" id="UP001225378"/>
    </source>
</evidence>
<dbReference type="Proteomes" id="UP001225378">
    <property type="component" value="Chromosome"/>
</dbReference>
<name>A0AAU7NTR9_9GAMM</name>
<reference evidence="1 2" key="1">
    <citation type="journal article" date="2024" name="Microbiology">
        <title>Methylomarinum rosea sp. nov., a novel halophilic methanotrophic bacterium from the hypersaline Lake Elton.</title>
        <authorList>
            <person name="Suleimanov R.Z."/>
            <person name="Oshkin I.Y."/>
            <person name="Danilova O.V."/>
            <person name="Suzina N.E."/>
            <person name="Dedysh S.N."/>
        </authorList>
    </citation>
    <scope>NUCLEOTIDE SEQUENCE [LARGE SCALE GENOMIC DNA]</scope>
    <source>
        <strain evidence="1 2">Ch1-1</strain>
    </source>
</reference>
<protein>
    <submittedName>
        <fullName evidence="1">Uncharacterized protein</fullName>
    </submittedName>
</protein>
<evidence type="ECO:0000313" key="1">
    <source>
        <dbReference type="EMBL" id="XBS20382.1"/>
    </source>
</evidence>
<keyword evidence="2" id="KW-1185">Reference proteome</keyword>
<dbReference type="EMBL" id="CP157743">
    <property type="protein sequence ID" value="XBS20382.1"/>
    <property type="molecule type" value="Genomic_DNA"/>
</dbReference>
<dbReference type="RefSeq" id="WP_305906847.1">
    <property type="nucleotide sequence ID" value="NZ_CP157743.1"/>
</dbReference>
<sequence>MSFKAALVKLAIKLTPNIIVIWVANIILRGIAVLSEFFFDLDSRTAYVELTLVGEAEPIQVEVDGFAVVNDGDSYRVIIQNAQANRPWLNNLLARVVGKAWEIPQIPQHQAQIELIAELLEGESQEKLMN</sequence>
<organism evidence="1 2">
    <name type="scientific">Methylomarinum roseum</name>
    <dbReference type="NCBI Taxonomy" id="3067653"/>
    <lineage>
        <taxon>Bacteria</taxon>
        <taxon>Pseudomonadati</taxon>
        <taxon>Pseudomonadota</taxon>
        <taxon>Gammaproteobacteria</taxon>
        <taxon>Methylococcales</taxon>
        <taxon>Methylococcaceae</taxon>
        <taxon>Methylomarinum</taxon>
    </lineage>
</organism>
<gene>
    <name evidence="1" type="ORF">Q9L42_018850</name>
</gene>